<reference evidence="1 2" key="1">
    <citation type="submission" date="2016-03" db="EMBL/GenBank/DDBJ databases">
        <title>Trachymyrmex septentrionalis WGS genome.</title>
        <authorList>
            <person name="Nygaard S."/>
            <person name="Hu H."/>
            <person name="Boomsma J."/>
            <person name="Zhang G."/>
        </authorList>
    </citation>
    <scope>NUCLEOTIDE SEQUENCE [LARGE SCALE GENOMIC DNA]</scope>
    <source>
        <strain evidence="1">Tsep2-gDNA-1</strain>
        <tissue evidence="1">Whole body</tissue>
    </source>
</reference>
<gene>
    <name evidence="1" type="ORF">ALC56_10007</name>
</gene>
<sequence>MKLMFKELMLNDIYSIRTLTQVLEVQDLGNWLKLVVMVHRRIKIVNQIFEDANPKVEHGTKNILHLHVATKSHFIEI</sequence>
<dbReference type="AlphaFoldDB" id="A0A151K3U9"/>
<organism evidence="1 2">
    <name type="scientific">Trachymyrmex septentrionalis</name>
    <dbReference type="NCBI Taxonomy" id="34720"/>
    <lineage>
        <taxon>Eukaryota</taxon>
        <taxon>Metazoa</taxon>
        <taxon>Ecdysozoa</taxon>
        <taxon>Arthropoda</taxon>
        <taxon>Hexapoda</taxon>
        <taxon>Insecta</taxon>
        <taxon>Pterygota</taxon>
        <taxon>Neoptera</taxon>
        <taxon>Endopterygota</taxon>
        <taxon>Hymenoptera</taxon>
        <taxon>Apocrita</taxon>
        <taxon>Aculeata</taxon>
        <taxon>Formicoidea</taxon>
        <taxon>Formicidae</taxon>
        <taxon>Myrmicinae</taxon>
        <taxon>Trachymyrmex</taxon>
    </lineage>
</organism>
<name>A0A151K3U9_9HYME</name>
<protein>
    <submittedName>
        <fullName evidence="1">Uncharacterized protein</fullName>
    </submittedName>
</protein>
<keyword evidence="2" id="KW-1185">Reference proteome</keyword>
<dbReference type="EMBL" id="LKEZ01026198">
    <property type="protein sequence ID" value="KYN50747.1"/>
    <property type="molecule type" value="Genomic_DNA"/>
</dbReference>
<accession>A0A151K3U9</accession>
<evidence type="ECO:0000313" key="2">
    <source>
        <dbReference type="Proteomes" id="UP000078541"/>
    </source>
</evidence>
<dbReference type="STRING" id="34720.A0A151K3U9"/>
<evidence type="ECO:0000313" key="1">
    <source>
        <dbReference type="EMBL" id="KYN50747.1"/>
    </source>
</evidence>
<comment type="caution">
    <text evidence="1">The sequence shown here is derived from an EMBL/GenBank/DDBJ whole genome shotgun (WGS) entry which is preliminary data.</text>
</comment>
<dbReference type="Proteomes" id="UP000078541">
    <property type="component" value="Unassembled WGS sequence"/>
</dbReference>
<proteinExistence type="predicted"/>